<dbReference type="GO" id="GO:0016020">
    <property type="term" value="C:membrane"/>
    <property type="evidence" value="ECO:0007669"/>
    <property type="project" value="UniProtKB-SubCell"/>
</dbReference>
<dbReference type="InParanoid" id="A0A6P8IVR3"/>
<evidence type="ECO:0000256" key="2">
    <source>
        <dbReference type="ARBA" id="ARBA00022692"/>
    </source>
</evidence>
<evidence type="ECO:0000256" key="1">
    <source>
        <dbReference type="ARBA" id="ARBA00004167"/>
    </source>
</evidence>
<proteinExistence type="predicted"/>
<feature type="disulfide bond" evidence="9">
    <location>
        <begin position="173"/>
        <end position="183"/>
    </location>
</feature>
<protein>
    <submittedName>
        <fullName evidence="12">Soluble scavenger receptor cysteine-rich domain-containing protein SSC5D-like</fullName>
    </submittedName>
</protein>
<keyword evidence="4" id="KW-0677">Repeat</keyword>
<feature type="disulfide bond" evidence="9">
    <location>
        <begin position="89"/>
        <end position="99"/>
    </location>
</feature>
<comment type="subcellular location">
    <subcellularLocation>
        <location evidence="1">Membrane</location>
        <topology evidence="1">Single-pass membrane protein</topology>
    </subcellularLocation>
</comment>
<keyword evidence="7 9" id="KW-1015">Disulfide bond</keyword>
<name>A0A6P8IVR3_ACTTE</name>
<evidence type="ECO:0000256" key="9">
    <source>
        <dbReference type="PROSITE-ProRule" id="PRU00196"/>
    </source>
</evidence>
<evidence type="ECO:0000256" key="8">
    <source>
        <dbReference type="ARBA" id="ARBA00023180"/>
    </source>
</evidence>
<dbReference type="FunFam" id="3.10.250.10:FF:000016">
    <property type="entry name" value="Scavenger receptor cysteine-rich protein type 12"/>
    <property type="match status" value="1"/>
</dbReference>
<keyword evidence="2" id="KW-0812">Transmembrane</keyword>
<dbReference type="SUPFAM" id="SSF56487">
    <property type="entry name" value="SRCR-like"/>
    <property type="match status" value="4"/>
</dbReference>
<dbReference type="InterPro" id="IPR001190">
    <property type="entry name" value="SRCR"/>
</dbReference>
<dbReference type="PROSITE" id="PS50287">
    <property type="entry name" value="SRCR_2"/>
    <property type="match status" value="4"/>
</dbReference>
<dbReference type="SMART" id="SM00202">
    <property type="entry name" value="SR"/>
    <property type="match status" value="3"/>
</dbReference>
<evidence type="ECO:0000313" key="11">
    <source>
        <dbReference type="Proteomes" id="UP000515163"/>
    </source>
</evidence>
<comment type="caution">
    <text evidence="9">Lacks conserved residue(s) required for the propagation of feature annotation.</text>
</comment>
<feature type="domain" description="SRCR" evidence="10">
    <location>
        <begin position="239"/>
        <end position="347"/>
    </location>
</feature>
<dbReference type="Pfam" id="PF00530">
    <property type="entry name" value="SRCR"/>
    <property type="match status" value="3"/>
</dbReference>
<evidence type="ECO:0000256" key="4">
    <source>
        <dbReference type="ARBA" id="ARBA00022737"/>
    </source>
</evidence>
<feature type="disulfide bond" evidence="9">
    <location>
        <begin position="36"/>
        <end position="46"/>
    </location>
</feature>
<dbReference type="RefSeq" id="XP_031570213.1">
    <property type="nucleotide sequence ID" value="XM_031714353.1"/>
</dbReference>
<feature type="domain" description="SRCR" evidence="10">
    <location>
        <begin position="119"/>
        <end position="207"/>
    </location>
</feature>
<evidence type="ECO:0000256" key="7">
    <source>
        <dbReference type="ARBA" id="ARBA00023157"/>
    </source>
</evidence>
<feature type="domain" description="SRCR" evidence="10">
    <location>
        <begin position="1"/>
        <end position="70"/>
    </location>
</feature>
<reference evidence="12" key="1">
    <citation type="submission" date="2025-08" db="UniProtKB">
        <authorList>
            <consortium name="RefSeq"/>
        </authorList>
    </citation>
    <scope>IDENTIFICATION</scope>
    <source>
        <tissue evidence="12">Tentacle</tissue>
    </source>
</reference>
<dbReference type="PANTHER" id="PTHR48071:SF28">
    <property type="entry name" value="SRCR DOMAIN-CONTAINING PROTEIN"/>
    <property type="match status" value="1"/>
</dbReference>
<dbReference type="Proteomes" id="UP000515163">
    <property type="component" value="Unplaced"/>
</dbReference>
<evidence type="ECO:0000259" key="10">
    <source>
        <dbReference type="PROSITE" id="PS50287"/>
    </source>
</evidence>
<gene>
    <name evidence="12" type="primary">LOC116304592</name>
</gene>
<dbReference type="PANTHER" id="PTHR48071">
    <property type="entry name" value="SRCR DOMAIN-CONTAINING PROTEIN"/>
    <property type="match status" value="1"/>
</dbReference>
<evidence type="ECO:0000256" key="6">
    <source>
        <dbReference type="ARBA" id="ARBA00023136"/>
    </source>
</evidence>
<keyword evidence="8" id="KW-0325">Glycoprotein</keyword>
<dbReference type="AlphaFoldDB" id="A0A6P8IVR3"/>
<keyword evidence="3" id="KW-0732">Signal</keyword>
<dbReference type="PRINTS" id="PR00258">
    <property type="entry name" value="SPERACTRCPTR"/>
</dbReference>
<sequence length="347" mass="38210">MNDAKVACRQLGFTKTVGPSWYGQGTGKVWLTNMGCSGSESLLGSCPHAGWGSVDSYCNGHTRDADVITVGYWYYGRGTGKVWLDDMECSGSEPSLGSCSHGGWGTVDYRCKGHTWDVVYHSGQWGTVCDYYGYNFDMRDAKVACRQLGYSKTVGYWYNGRGTGKVWLQSMQCTGSESSLGSCTHSGWGSVSSSCNGHTYDVDRETKRRMKDDRKTDGRELLWPEIAMMNHLSTSAFVHRVIPVARTEWNSGFGGVIQVYHSAQWGTVCDGYSGYYFDMNDAKVACRQLGFTKTVGYWYYGRGTGKVWLYRMGCTGSESSLGSCTHSGWGSVSSSCNGHTYDVGVVF</sequence>
<dbReference type="KEGG" id="aten:116304592"/>
<dbReference type="GeneID" id="116304592"/>
<keyword evidence="5" id="KW-1133">Transmembrane helix</keyword>
<dbReference type="OrthoDB" id="536948at2759"/>
<keyword evidence="6" id="KW-0472">Membrane</keyword>
<dbReference type="Gene3D" id="3.10.250.10">
    <property type="entry name" value="SRCR-like domain"/>
    <property type="match status" value="4"/>
</dbReference>
<feature type="disulfide bond" evidence="9">
    <location>
        <begin position="314"/>
        <end position="324"/>
    </location>
</feature>
<organism evidence="11 12">
    <name type="scientific">Actinia tenebrosa</name>
    <name type="common">Australian red waratah sea anemone</name>
    <dbReference type="NCBI Taxonomy" id="6105"/>
    <lineage>
        <taxon>Eukaryota</taxon>
        <taxon>Metazoa</taxon>
        <taxon>Cnidaria</taxon>
        <taxon>Anthozoa</taxon>
        <taxon>Hexacorallia</taxon>
        <taxon>Actiniaria</taxon>
        <taxon>Actiniidae</taxon>
        <taxon>Actinia</taxon>
    </lineage>
</organism>
<accession>A0A6P8IVR3</accession>
<evidence type="ECO:0000313" key="12">
    <source>
        <dbReference type="RefSeq" id="XP_031570213.1"/>
    </source>
</evidence>
<keyword evidence="11" id="KW-1185">Reference proteome</keyword>
<feature type="domain" description="SRCR" evidence="10">
    <location>
        <begin position="74"/>
        <end position="123"/>
    </location>
</feature>
<evidence type="ECO:0000256" key="5">
    <source>
        <dbReference type="ARBA" id="ARBA00022989"/>
    </source>
</evidence>
<dbReference type="InterPro" id="IPR036772">
    <property type="entry name" value="SRCR-like_dom_sf"/>
</dbReference>
<evidence type="ECO:0000256" key="3">
    <source>
        <dbReference type="ARBA" id="ARBA00022729"/>
    </source>
</evidence>